<feature type="compositionally biased region" description="Low complexity" evidence="1">
    <location>
        <begin position="50"/>
        <end position="68"/>
    </location>
</feature>
<name>A0A0F9HVI2_9ZZZZ</name>
<feature type="transmembrane region" description="Helical" evidence="2">
    <location>
        <begin position="17"/>
        <end position="36"/>
    </location>
</feature>
<dbReference type="EMBL" id="LAZR01021335">
    <property type="protein sequence ID" value="KKL85690.1"/>
    <property type="molecule type" value="Genomic_DNA"/>
</dbReference>
<feature type="compositionally biased region" description="Low complexity" evidence="1">
    <location>
        <begin position="93"/>
        <end position="135"/>
    </location>
</feature>
<sequence>MKDGTPTPPMEPRQKQFLYVEGAILVFLILIVVGMFTGKCQTISGPQGVPGPTGEQGAAGPAGAKGEAIVTLGPAGNPGDTGAAGEQGERGSAGDAGAAGDQGVPGATGPAGVAGADGIMGEPGPQGEPGPTGIPGERGDQGLIGPMAYLNPPPASAAFPTIPIRLFHVPEGILLENANTLGTEPPNAIGRIVLDMQYASAIRMRFAHDLADTPIRIRTEYMTPTGWVRLIDDYGDKVGKWDPQASPWVAPPRWINSRAAVR</sequence>
<gene>
    <name evidence="3" type="ORF">LCGC14_1952170</name>
</gene>
<dbReference type="Pfam" id="PF01391">
    <property type="entry name" value="Collagen"/>
    <property type="match status" value="1"/>
</dbReference>
<organism evidence="3">
    <name type="scientific">marine sediment metagenome</name>
    <dbReference type="NCBI Taxonomy" id="412755"/>
    <lineage>
        <taxon>unclassified sequences</taxon>
        <taxon>metagenomes</taxon>
        <taxon>ecological metagenomes</taxon>
    </lineage>
</organism>
<evidence type="ECO:0000256" key="1">
    <source>
        <dbReference type="SAM" id="MobiDB-lite"/>
    </source>
</evidence>
<protein>
    <recommendedName>
        <fullName evidence="4">Collagen-like protein</fullName>
    </recommendedName>
</protein>
<keyword evidence="2" id="KW-0812">Transmembrane</keyword>
<dbReference type="AlphaFoldDB" id="A0A0F9HVI2"/>
<evidence type="ECO:0008006" key="4">
    <source>
        <dbReference type="Google" id="ProtNLM"/>
    </source>
</evidence>
<proteinExistence type="predicted"/>
<comment type="caution">
    <text evidence="3">The sequence shown here is derived from an EMBL/GenBank/DDBJ whole genome shotgun (WGS) entry which is preliminary data.</text>
</comment>
<evidence type="ECO:0000313" key="3">
    <source>
        <dbReference type="EMBL" id="KKL85690.1"/>
    </source>
</evidence>
<feature type="non-terminal residue" evidence="3">
    <location>
        <position position="262"/>
    </location>
</feature>
<reference evidence="3" key="1">
    <citation type="journal article" date="2015" name="Nature">
        <title>Complex archaea that bridge the gap between prokaryotes and eukaryotes.</title>
        <authorList>
            <person name="Spang A."/>
            <person name="Saw J.H."/>
            <person name="Jorgensen S.L."/>
            <person name="Zaremba-Niedzwiedzka K."/>
            <person name="Martijn J."/>
            <person name="Lind A.E."/>
            <person name="van Eijk R."/>
            <person name="Schleper C."/>
            <person name="Guy L."/>
            <person name="Ettema T.J."/>
        </authorList>
    </citation>
    <scope>NUCLEOTIDE SEQUENCE</scope>
</reference>
<evidence type="ECO:0000256" key="2">
    <source>
        <dbReference type="SAM" id="Phobius"/>
    </source>
</evidence>
<accession>A0A0F9HVI2</accession>
<keyword evidence="2" id="KW-0472">Membrane</keyword>
<dbReference type="PANTHER" id="PTHR24637:SF421">
    <property type="entry name" value="CUTICLE COLLAGEN DPY-2"/>
    <property type="match status" value="1"/>
</dbReference>
<keyword evidence="2" id="KW-1133">Transmembrane helix</keyword>
<dbReference type="InterPro" id="IPR008160">
    <property type="entry name" value="Collagen"/>
</dbReference>
<dbReference type="PANTHER" id="PTHR24637">
    <property type="entry name" value="COLLAGEN"/>
    <property type="match status" value="1"/>
</dbReference>
<feature type="region of interest" description="Disordered" evidence="1">
    <location>
        <begin position="47"/>
        <end position="144"/>
    </location>
</feature>